<evidence type="ECO:0000256" key="1">
    <source>
        <dbReference type="SAM" id="MobiDB-lite"/>
    </source>
</evidence>
<feature type="compositionally biased region" description="Polar residues" evidence="1">
    <location>
        <begin position="26"/>
        <end position="39"/>
    </location>
</feature>
<comment type="caution">
    <text evidence="2">The sequence shown here is derived from an EMBL/GenBank/DDBJ whole genome shotgun (WGS) entry which is preliminary data.</text>
</comment>
<name>A0AAV7CH79_ENGPU</name>
<protein>
    <submittedName>
        <fullName evidence="2">Uncharacterized protein</fullName>
    </submittedName>
</protein>
<dbReference type="Proteomes" id="UP000824782">
    <property type="component" value="Unassembled WGS sequence"/>
</dbReference>
<feature type="compositionally biased region" description="Basic residues" evidence="1">
    <location>
        <begin position="12"/>
        <end position="24"/>
    </location>
</feature>
<keyword evidence="3" id="KW-1185">Reference proteome</keyword>
<reference evidence="2" key="1">
    <citation type="thesis" date="2020" institute="ProQuest LLC" country="789 East Eisenhower Parkway, Ann Arbor, MI, USA">
        <title>Comparative Genomics and Chromosome Evolution.</title>
        <authorList>
            <person name="Mudd A.B."/>
        </authorList>
    </citation>
    <scope>NUCLEOTIDE SEQUENCE</scope>
    <source>
        <strain evidence="2">237g6f4</strain>
        <tissue evidence="2">Blood</tissue>
    </source>
</reference>
<sequence>MHILGRTTPPPNRRRFTKRLRPLRKSGSNHNKVNQVRPSRDFSYSPTFFSVSMSSPCVPFTAHAPLHPKWQTGHISDINVRMGTLYMPCLQEDCQTRIVNAPHCVLY</sequence>
<dbReference type="AlphaFoldDB" id="A0AAV7CH79"/>
<feature type="region of interest" description="Disordered" evidence="1">
    <location>
        <begin position="1"/>
        <end position="39"/>
    </location>
</feature>
<organism evidence="2 3">
    <name type="scientific">Engystomops pustulosus</name>
    <name type="common">Tungara frog</name>
    <name type="synonym">Physalaemus pustulosus</name>
    <dbReference type="NCBI Taxonomy" id="76066"/>
    <lineage>
        <taxon>Eukaryota</taxon>
        <taxon>Metazoa</taxon>
        <taxon>Chordata</taxon>
        <taxon>Craniata</taxon>
        <taxon>Vertebrata</taxon>
        <taxon>Euteleostomi</taxon>
        <taxon>Amphibia</taxon>
        <taxon>Batrachia</taxon>
        <taxon>Anura</taxon>
        <taxon>Neobatrachia</taxon>
        <taxon>Hyloidea</taxon>
        <taxon>Leptodactylidae</taxon>
        <taxon>Leiuperinae</taxon>
        <taxon>Engystomops</taxon>
    </lineage>
</organism>
<dbReference type="EMBL" id="WNYA01000003">
    <property type="protein sequence ID" value="KAG8584156.1"/>
    <property type="molecule type" value="Genomic_DNA"/>
</dbReference>
<accession>A0AAV7CH79</accession>
<proteinExistence type="predicted"/>
<evidence type="ECO:0000313" key="2">
    <source>
        <dbReference type="EMBL" id="KAG8584156.1"/>
    </source>
</evidence>
<evidence type="ECO:0000313" key="3">
    <source>
        <dbReference type="Proteomes" id="UP000824782"/>
    </source>
</evidence>
<gene>
    <name evidence="2" type="ORF">GDO81_008706</name>
</gene>